<comment type="caution">
    <text evidence="1">The sequence shown here is derived from an EMBL/GenBank/DDBJ whole genome shotgun (WGS) entry which is preliminary data.</text>
</comment>
<gene>
    <name evidence="1" type="ORF">Vadar_027627</name>
</gene>
<dbReference type="Proteomes" id="UP000828048">
    <property type="component" value="Chromosome 1"/>
</dbReference>
<dbReference type="EMBL" id="CM037151">
    <property type="protein sequence ID" value="KAH7844410.1"/>
    <property type="molecule type" value="Genomic_DNA"/>
</dbReference>
<organism evidence="1 2">
    <name type="scientific">Vaccinium darrowii</name>
    <dbReference type="NCBI Taxonomy" id="229202"/>
    <lineage>
        <taxon>Eukaryota</taxon>
        <taxon>Viridiplantae</taxon>
        <taxon>Streptophyta</taxon>
        <taxon>Embryophyta</taxon>
        <taxon>Tracheophyta</taxon>
        <taxon>Spermatophyta</taxon>
        <taxon>Magnoliopsida</taxon>
        <taxon>eudicotyledons</taxon>
        <taxon>Gunneridae</taxon>
        <taxon>Pentapetalae</taxon>
        <taxon>asterids</taxon>
        <taxon>Ericales</taxon>
        <taxon>Ericaceae</taxon>
        <taxon>Vaccinioideae</taxon>
        <taxon>Vaccinieae</taxon>
        <taxon>Vaccinium</taxon>
    </lineage>
</organism>
<sequence length="116" mass="12748">MPSEACCPMKRMVLTYTGCLIKSMTSKSMIRLAVEEVWNWNLQKSSSEVMSKMSLPLGGVGNGVARYGFPNGVGTVAGERQCVWGFLRGHMASLTDNNVVMFYFLSRTCGISVQSH</sequence>
<keyword evidence="2" id="KW-1185">Reference proteome</keyword>
<proteinExistence type="predicted"/>
<protein>
    <submittedName>
        <fullName evidence="1">Uncharacterized protein</fullName>
    </submittedName>
</protein>
<accession>A0ACB7XV44</accession>
<evidence type="ECO:0000313" key="1">
    <source>
        <dbReference type="EMBL" id="KAH7844410.1"/>
    </source>
</evidence>
<reference evidence="1 2" key="1">
    <citation type="journal article" date="2021" name="Hortic Res">
        <title>High-quality reference genome and annotation aids understanding of berry development for evergreen blueberry (Vaccinium darrowii).</title>
        <authorList>
            <person name="Yu J."/>
            <person name="Hulse-Kemp A.M."/>
            <person name="Babiker E."/>
            <person name="Staton M."/>
        </authorList>
    </citation>
    <scope>NUCLEOTIDE SEQUENCE [LARGE SCALE GENOMIC DNA]</scope>
    <source>
        <strain evidence="2">cv. NJ 8807/NJ 8810</strain>
        <tissue evidence="1">Young leaf</tissue>
    </source>
</reference>
<name>A0ACB7XV44_9ERIC</name>
<evidence type="ECO:0000313" key="2">
    <source>
        <dbReference type="Proteomes" id="UP000828048"/>
    </source>
</evidence>